<evidence type="ECO:0000313" key="2">
    <source>
        <dbReference type="Proteomes" id="UP001574673"/>
    </source>
</evidence>
<dbReference type="SUPFAM" id="SSF52141">
    <property type="entry name" value="Uracil-DNA glycosylase-like"/>
    <property type="match status" value="1"/>
</dbReference>
<organism evidence="1 2">
    <name type="scientific">Dentiradicibacter hellwigii</name>
    <dbReference type="NCBI Taxonomy" id="3149053"/>
    <lineage>
        <taxon>Bacteria</taxon>
        <taxon>Pseudomonadati</taxon>
        <taxon>Pseudomonadota</taxon>
        <taxon>Betaproteobacteria</taxon>
        <taxon>Rhodocyclales</taxon>
        <taxon>Rhodocyclaceae</taxon>
        <taxon>Dentiradicibacter</taxon>
    </lineage>
</organism>
<evidence type="ECO:0000313" key="1">
    <source>
        <dbReference type="EMBL" id="MFA9949951.1"/>
    </source>
</evidence>
<comment type="caution">
    <text evidence="1">The sequence shown here is derived from an EMBL/GenBank/DDBJ whole genome shotgun (WGS) entry which is preliminary data.</text>
</comment>
<protein>
    <submittedName>
        <fullName evidence="1">Uracil-DNA glycosylase family protein</fullName>
    </submittedName>
</protein>
<proteinExistence type="predicted"/>
<dbReference type="RefSeq" id="WP_418891044.1">
    <property type="nucleotide sequence ID" value="NZ_JBEUWX010000002.1"/>
</dbReference>
<dbReference type="Gene3D" id="3.40.470.10">
    <property type="entry name" value="Uracil-DNA glycosylase-like domain"/>
    <property type="match status" value="1"/>
</dbReference>
<keyword evidence="2" id="KW-1185">Reference proteome</keyword>
<dbReference type="Proteomes" id="UP001574673">
    <property type="component" value="Unassembled WGS sequence"/>
</dbReference>
<reference evidence="2" key="1">
    <citation type="submission" date="2024-06" db="EMBL/GenBank/DDBJ databases">
        <title>Radixoralia hellwigii gen. nov., sp nov., isolated from a root canal in the human oral cavity.</title>
        <authorList>
            <person name="Bartsch S."/>
            <person name="Wittmer A."/>
            <person name="Schulz A.-K."/>
            <person name="Neumann-Schaal M."/>
            <person name="Wolf J."/>
            <person name="Gronow S."/>
            <person name="Tennert C."/>
            <person name="Haecker G."/>
            <person name="Cieplik F."/>
            <person name="Al-Ahmad A."/>
        </authorList>
    </citation>
    <scope>NUCLEOTIDE SEQUENCE [LARGE SCALE GENOMIC DNA]</scope>
    <source>
        <strain evidence="2">Wk13</strain>
    </source>
</reference>
<dbReference type="InterPro" id="IPR036895">
    <property type="entry name" value="Uracil-DNA_glycosylase-like_sf"/>
</dbReference>
<dbReference type="CDD" id="cd10032">
    <property type="entry name" value="UDG-F6_HDG"/>
    <property type="match status" value="1"/>
</dbReference>
<accession>A0ABV4UF10</accession>
<dbReference type="EMBL" id="JBEUWX010000002">
    <property type="protein sequence ID" value="MFA9949951.1"/>
    <property type="molecule type" value="Genomic_DNA"/>
</dbReference>
<name>A0ABV4UF10_9RHOO</name>
<sequence>MPSIETHPLPPFLPENARLLMLGSFPPPQARWKMNFYYPNFQNDMWRIFGWVFFGDKAHFIAANTAEKRFREPQIRDFLSKTGIAFSDAAYRVRRLQGNASDRFLEVVEPVDLAKLLSRLPACRNIATTGELATDTLLSLLPPATAKPAIGQPAETEFAGRTLKLHRLPSSSRAYPLALEKKAAAYAGFFREIGLLEDGIT</sequence>
<gene>
    <name evidence="1" type="ORF">ABCS64_06410</name>
</gene>